<dbReference type="EC" id="2.7.8.40" evidence="4"/>
<evidence type="ECO:0000259" key="3">
    <source>
        <dbReference type="Pfam" id="PF02397"/>
    </source>
</evidence>
<accession>A0A662ZXI5</accession>
<reference evidence="4 5" key="1">
    <citation type="journal article" date="2019" name="Nat. Commun.">
        <title>Gram positive-like bacteriocins with broad spectrum anti-Bacteroidales activity encoded on mobile elements of the human gut microbiota.</title>
        <authorList>
            <person name="Bechon N."/>
            <person name="Coyne M.J.Jr."/>
            <person name="Laclare-Mceneany V."/>
            <person name="Chatzidaki-Livanis M."/>
            <person name="Ghigo J.-M."/>
            <person name="Comstock L.E."/>
        </authorList>
    </citation>
    <scope>NUCLEOTIDE SEQUENCE [LARGE SCALE GENOMIC DNA]</scope>
    <source>
        <strain evidence="4 5">CL01T12C17</strain>
    </source>
</reference>
<comment type="caution">
    <text evidence="4">The sequence shown here is derived from an EMBL/GenBank/DDBJ whole genome shotgun (WGS) entry which is preliminary data.</text>
</comment>
<dbReference type="AlphaFoldDB" id="A0A662ZXI5"/>
<feature type="transmembrane region" description="Helical" evidence="2">
    <location>
        <begin position="151"/>
        <end position="172"/>
    </location>
</feature>
<dbReference type="InterPro" id="IPR003362">
    <property type="entry name" value="Bact_transf"/>
</dbReference>
<keyword evidence="2" id="KW-0472">Membrane</keyword>
<evidence type="ECO:0000313" key="4">
    <source>
        <dbReference type="EMBL" id="TSE47924.1"/>
    </source>
</evidence>
<dbReference type="EMBL" id="RWHZ01000039">
    <property type="protein sequence ID" value="TSE47924.1"/>
    <property type="molecule type" value="Genomic_DNA"/>
</dbReference>
<protein>
    <submittedName>
        <fullName evidence="4">UDP-N-acetylgalactosamine-undecaprenyl-phosphate N-acetylgalactosaminephosphotransferase</fullName>
        <ecNumber evidence="4">2.7.8.40</ecNumber>
    </submittedName>
</protein>
<dbReference type="Proteomes" id="UP000408523">
    <property type="component" value="Unassembled WGS sequence"/>
</dbReference>
<evidence type="ECO:0000256" key="1">
    <source>
        <dbReference type="ARBA" id="ARBA00006464"/>
    </source>
</evidence>
<sequence>MNVHLIRENENQNDGSYIHLYRNKQIGAWCAYGYSAYGLRLFDKQQGYMNFRSYSDCLQMPCTVTSGESLVSLLQGSVEVGSQTETYIKLKMADTINFNAYQKWLHKLKKDDPNDDAIIVTTHVSQYVPRDSFIPDGMSAFARNVKRIGDFILSLIALIIFSPLFLFCYIAIRREDGGSVIFKQERIGRFGRPFYIYKFRSMRLDAEKFGPQLSHTGGENDSRLTKTGRFIRAHHLDELPQLYNVLRGDMAFIGPRPERKFYIDQILEHDKRYTYLYQIRPGVTSYATLYNGYTDTMEKMLRRLEYDLYYLGHRSWWFDFKILLNTFCSIVLGKKF</sequence>
<name>A0A662ZXI5_PHOVU</name>
<proteinExistence type="inferred from homology"/>
<feature type="domain" description="Bacterial sugar transferase" evidence="3">
    <location>
        <begin position="146"/>
        <end position="330"/>
    </location>
</feature>
<evidence type="ECO:0000256" key="2">
    <source>
        <dbReference type="SAM" id="Phobius"/>
    </source>
</evidence>
<comment type="similarity">
    <text evidence="1">Belongs to the bacterial sugar transferase family.</text>
</comment>
<dbReference type="PANTHER" id="PTHR30576:SF0">
    <property type="entry name" value="UNDECAPRENYL-PHOSPHATE N-ACETYLGALACTOSAMINYL 1-PHOSPHATE TRANSFERASE-RELATED"/>
    <property type="match status" value="1"/>
</dbReference>
<dbReference type="GO" id="GO:0016780">
    <property type="term" value="F:phosphotransferase activity, for other substituted phosphate groups"/>
    <property type="evidence" value="ECO:0007669"/>
    <property type="project" value="TreeGrafter"/>
</dbReference>
<evidence type="ECO:0000313" key="5">
    <source>
        <dbReference type="Proteomes" id="UP000408523"/>
    </source>
</evidence>
<dbReference type="Pfam" id="PF02397">
    <property type="entry name" value="Bac_transf"/>
    <property type="match status" value="1"/>
</dbReference>
<keyword evidence="2" id="KW-1133">Transmembrane helix</keyword>
<dbReference type="PANTHER" id="PTHR30576">
    <property type="entry name" value="COLANIC BIOSYNTHESIS UDP-GLUCOSE LIPID CARRIER TRANSFERASE"/>
    <property type="match status" value="1"/>
</dbReference>
<gene>
    <name evidence="4" type="primary">wecA</name>
    <name evidence="4" type="ORF">EH214_02830</name>
</gene>
<keyword evidence="2" id="KW-0812">Transmembrane</keyword>
<keyword evidence="4" id="KW-0808">Transferase</keyword>
<organism evidence="4 5">
    <name type="scientific">Phocaeicola vulgatus</name>
    <name type="common">Bacteroides vulgatus</name>
    <dbReference type="NCBI Taxonomy" id="821"/>
    <lineage>
        <taxon>Bacteria</taxon>
        <taxon>Pseudomonadati</taxon>
        <taxon>Bacteroidota</taxon>
        <taxon>Bacteroidia</taxon>
        <taxon>Bacteroidales</taxon>
        <taxon>Bacteroidaceae</taxon>
        <taxon>Phocaeicola</taxon>
    </lineage>
</organism>